<feature type="non-terminal residue" evidence="4">
    <location>
        <position position="1"/>
    </location>
</feature>
<organism evidence="4">
    <name type="scientific">uncultured Paenibacillus sp</name>
    <dbReference type="NCBI Taxonomy" id="227322"/>
    <lineage>
        <taxon>Bacteria</taxon>
        <taxon>Bacillati</taxon>
        <taxon>Bacillota</taxon>
        <taxon>Bacilli</taxon>
        <taxon>Bacillales</taxon>
        <taxon>Paenibacillaceae</taxon>
        <taxon>Paenibacillus</taxon>
        <taxon>environmental samples</taxon>
    </lineage>
</organism>
<protein>
    <submittedName>
        <fullName evidence="4">Transgly</fullName>
    </submittedName>
</protein>
<sequence>QGGKPCQAKTGLKVAHRVFISSLIVLLRSLKWVIILFILLGLAGTGAVIGYVSALVKDEPIRDRNTILTKMNENTETSFMYFQDGTLMGQLRSEVDRRMMALEDMPDHLIDAVLAIEDDDFYDHVGIDVNGLMRAVKERLMNEVTQTGGSTITQQV</sequence>
<keyword evidence="2" id="KW-1133">Transmembrane helix</keyword>
<feature type="non-terminal residue" evidence="4">
    <location>
        <position position="156"/>
    </location>
</feature>
<accession>A0A060CS70</accession>
<evidence type="ECO:0000259" key="3">
    <source>
        <dbReference type="Pfam" id="PF00912"/>
    </source>
</evidence>
<dbReference type="GO" id="GO:0008955">
    <property type="term" value="F:peptidoglycan glycosyltransferase activity"/>
    <property type="evidence" value="ECO:0007669"/>
    <property type="project" value="TreeGrafter"/>
</dbReference>
<evidence type="ECO:0000313" key="4">
    <source>
        <dbReference type="EMBL" id="AIA95821.1"/>
    </source>
</evidence>
<dbReference type="GO" id="GO:0030288">
    <property type="term" value="C:outer membrane-bounded periplasmic space"/>
    <property type="evidence" value="ECO:0007669"/>
    <property type="project" value="TreeGrafter"/>
</dbReference>
<name>A0A060CS70_9BACL</name>
<dbReference type="PANTHER" id="PTHR32282">
    <property type="entry name" value="BINDING PROTEIN TRANSPEPTIDASE, PUTATIVE-RELATED"/>
    <property type="match status" value="1"/>
</dbReference>
<feature type="transmembrane region" description="Helical" evidence="2">
    <location>
        <begin position="32"/>
        <end position="56"/>
    </location>
</feature>
<dbReference type="SUPFAM" id="SSF53955">
    <property type="entry name" value="Lysozyme-like"/>
    <property type="match status" value="1"/>
</dbReference>
<keyword evidence="1" id="KW-0808">Transferase</keyword>
<reference evidence="4" key="1">
    <citation type="journal article" date="2013" name="Environ. Microbiol.">
        <title>Seasonally variable intestinal metagenomes of the red palm weevil (Rhynchophorus ferrugineus).</title>
        <authorList>
            <person name="Jia S."/>
            <person name="Zhang X."/>
            <person name="Zhang G."/>
            <person name="Yin A."/>
            <person name="Zhang S."/>
            <person name="Li F."/>
            <person name="Wang L."/>
            <person name="Zhao D."/>
            <person name="Yun Q."/>
            <person name="Tala"/>
            <person name="Wang J."/>
            <person name="Sun G."/>
            <person name="Baabdullah M."/>
            <person name="Yu X."/>
            <person name="Hu S."/>
            <person name="Al-Mssallem I.S."/>
            <person name="Yu J."/>
        </authorList>
    </citation>
    <scope>NUCLEOTIDE SEQUENCE</scope>
</reference>
<dbReference type="InterPro" id="IPR023346">
    <property type="entry name" value="Lysozyme-like_dom_sf"/>
</dbReference>
<keyword evidence="2" id="KW-0472">Membrane</keyword>
<dbReference type="EMBL" id="KF128456">
    <property type="protein sequence ID" value="AIA95821.1"/>
    <property type="molecule type" value="Genomic_DNA"/>
</dbReference>
<dbReference type="AlphaFoldDB" id="A0A060CS70"/>
<feature type="domain" description="Glycosyl transferase family 51" evidence="3">
    <location>
        <begin position="85"/>
        <end position="156"/>
    </location>
</feature>
<proteinExistence type="predicted"/>
<dbReference type="InterPro" id="IPR001264">
    <property type="entry name" value="Glyco_trans_51"/>
</dbReference>
<dbReference type="GO" id="GO:0009252">
    <property type="term" value="P:peptidoglycan biosynthetic process"/>
    <property type="evidence" value="ECO:0007669"/>
    <property type="project" value="TreeGrafter"/>
</dbReference>
<dbReference type="PANTHER" id="PTHR32282:SF33">
    <property type="entry name" value="PEPTIDOGLYCAN GLYCOSYLTRANSFERASE"/>
    <property type="match status" value="1"/>
</dbReference>
<dbReference type="Gene3D" id="1.10.3810.10">
    <property type="entry name" value="Biosynthetic peptidoglycan transglycosylase-like"/>
    <property type="match status" value="1"/>
</dbReference>
<evidence type="ECO:0000256" key="1">
    <source>
        <dbReference type="ARBA" id="ARBA00022679"/>
    </source>
</evidence>
<keyword evidence="2" id="KW-0812">Transmembrane</keyword>
<dbReference type="Pfam" id="PF00912">
    <property type="entry name" value="Transgly"/>
    <property type="match status" value="1"/>
</dbReference>
<dbReference type="InterPro" id="IPR036950">
    <property type="entry name" value="PBP_transglycosylase"/>
</dbReference>
<dbReference type="InterPro" id="IPR050396">
    <property type="entry name" value="Glycosyltr_51/Transpeptidase"/>
</dbReference>
<evidence type="ECO:0000256" key="2">
    <source>
        <dbReference type="SAM" id="Phobius"/>
    </source>
</evidence>